<dbReference type="OrthoDB" id="5354458at2759"/>
<dbReference type="Pfam" id="PF25289">
    <property type="entry name" value="DUF7877"/>
    <property type="match status" value="1"/>
</dbReference>
<feature type="region of interest" description="Disordered" evidence="1">
    <location>
        <begin position="654"/>
        <end position="905"/>
    </location>
</feature>
<dbReference type="OMA" id="TMEKDDF"/>
<feature type="compositionally biased region" description="Low complexity" evidence="1">
    <location>
        <begin position="866"/>
        <end position="886"/>
    </location>
</feature>
<name>A0A3E2H4T0_SCYLI</name>
<organism evidence="4 5">
    <name type="scientific">Scytalidium lignicola</name>
    <name type="common">Hyphomycete</name>
    <dbReference type="NCBI Taxonomy" id="5539"/>
    <lineage>
        <taxon>Eukaryota</taxon>
        <taxon>Fungi</taxon>
        <taxon>Dikarya</taxon>
        <taxon>Ascomycota</taxon>
        <taxon>Pezizomycotina</taxon>
        <taxon>Leotiomycetes</taxon>
        <taxon>Leotiomycetes incertae sedis</taxon>
        <taxon>Scytalidium</taxon>
    </lineage>
</organism>
<sequence>MMTSSSDILHPPSIFDGTDSSLTPSAKRKRDNSADEHGYPNGVANSKLAMSSGISKEESQALVKDLVDVLKRLFNIPRPQLLNSPPNNGLLASSYDTSPSILNRQLPDRSSSTEPHAKRQKSEPPFEQSSILARCSGTAYSDLDDVLHDIDAAVSDILESLQLPNGAAQSTPVSPTKIELSTNLSAFKKKAHELVQNEKASRETKHPSGTNGPVVTDIYTNGGLGSGAFTRINASSADNRMVLTLYGKGPGGTARQMFSSLQIPKKIAGENVFESLREIALPNGITTTQIIPVQSTGLTSDKKRVPTLGEVFSAPPLSLPIPKPSKTATARSSTVGWYRPGAAEPVLSRNASYFRQPISTGQWLDYSNASRPQNGKKRQRERAMSFNASKNPPSESEKIEIEAAKLDALFRGAYSGFAPTKDDSAAVAPEGIVNRIWWQRTGEKSFERLVRNSENLDNFISENNGKIESVGDDEMEEFQKMVEEWGPEAIDPNLEGSETPAEKSIQEKEVDEILDEISGLIETLHSYQRIRHLSLNAPNRPVGLPAPDMKNVGIPSTPSESELATYEILKSHLILMISSLPPYAVAKLNSDRLSELSISTKLEMRLEDYKGVMEDDEAAARAKVAAMSAASSTARQAPPSSLSRSSSAVLYGNQYSQSPRHTGSHQYFGSTQTPTRQPAAGIQRPPSATPIPYTAQRPPATTPYRPTTYSTPTYPHQNARPGQPQYTPSTAQFLAGSTSQNYTRSPNQPFQHAVPPPSLAGGVRYPSQPYAPGQGQNGINYQFNNGTGIPRQSSPQKPMPFSPQPASVQNRPYGTPTPGAAAPRPYQSSSITPGPRTNGSGNHPATPYSTFMTAEQTNSLVERQRAQLAQQQGAQQQARNAAQAGAMNVSSAPQVNGGSAVAAGS</sequence>
<feature type="compositionally biased region" description="Low complexity" evidence="1">
    <location>
        <begin position="692"/>
        <end position="715"/>
    </location>
</feature>
<feature type="non-terminal residue" evidence="4">
    <location>
        <position position="905"/>
    </location>
</feature>
<feature type="compositionally biased region" description="Polar residues" evidence="1">
    <location>
        <begin position="724"/>
        <end position="750"/>
    </location>
</feature>
<dbReference type="InterPro" id="IPR056687">
    <property type="entry name" value="DUF7785"/>
</dbReference>
<feature type="compositionally biased region" description="Polar residues" evidence="1">
    <location>
        <begin position="364"/>
        <end position="373"/>
    </location>
</feature>
<dbReference type="InterPro" id="IPR057199">
    <property type="entry name" value="DUF7877"/>
</dbReference>
<evidence type="ECO:0000313" key="5">
    <source>
        <dbReference type="Proteomes" id="UP000258309"/>
    </source>
</evidence>
<keyword evidence="5" id="KW-1185">Reference proteome</keyword>
<feature type="compositionally biased region" description="Polar residues" evidence="1">
    <location>
        <begin position="827"/>
        <end position="861"/>
    </location>
</feature>
<feature type="compositionally biased region" description="Polar residues" evidence="1">
    <location>
        <begin position="81"/>
        <end position="114"/>
    </location>
</feature>
<feature type="compositionally biased region" description="Polar residues" evidence="1">
    <location>
        <begin position="777"/>
        <end position="796"/>
    </location>
</feature>
<evidence type="ECO:0000313" key="4">
    <source>
        <dbReference type="EMBL" id="RFU28395.1"/>
    </source>
</evidence>
<comment type="caution">
    <text evidence="4">The sequence shown here is derived from an EMBL/GenBank/DDBJ whole genome shotgun (WGS) entry which is preliminary data.</text>
</comment>
<evidence type="ECO:0000256" key="1">
    <source>
        <dbReference type="SAM" id="MobiDB-lite"/>
    </source>
</evidence>
<feature type="region of interest" description="Disordered" evidence="1">
    <location>
        <begin position="81"/>
        <end position="130"/>
    </location>
</feature>
<dbReference type="Proteomes" id="UP000258309">
    <property type="component" value="Unassembled WGS sequence"/>
</dbReference>
<reference evidence="4 5" key="1">
    <citation type="submission" date="2018-05" db="EMBL/GenBank/DDBJ databases">
        <title>Draft genome sequence of Scytalidium lignicola DSM 105466, a ubiquitous saprotrophic fungus.</title>
        <authorList>
            <person name="Buettner E."/>
            <person name="Gebauer A.M."/>
            <person name="Hofrichter M."/>
            <person name="Liers C."/>
            <person name="Kellner H."/>
        </authorList>
    </citation>
    <scope>NUCLEOTIDE SEQUENCE [LARGE SCALE GENOMIC DNA]</scope>
    <source>
        <strain evidence="4 5">DSM 105466</strain>
    </source>
</reference>
<feature type="non-terminal residue" evidence="4">
    <location>
        <position position="1"/>
    </location>
</feature>
<feature type="compositionally biased region" description="Polar residues" evidence="1">
    <location>
        <begin position="654"/>
        <end position="676"/>
    </location>
</feature>
<evidence type="ECO:0000259" key="3">
    <source>
        <dbReference type="Pfam" id="PF25289"/>
    </source>
</evidence>
<feature type="region of interest" description="Disordered" evidence="1">
    <location>
        <begin position="364"/>
        <end position="397"/>
    </location>
</feature>
<dbReference type="Pfam" id="PF25009">
    <property type="entry name" value="DUF7785"/>
    <property type="match status" value="1"/>
</dbReference>
<dbReference type="AlphaFoldDB" id="A0A3E2H4T0"/>
<dbReference type="STRING" id="5539.A0A3E2H4T0"/>
<gene>
    <name evidence="4" type="ORF">B7463_g7935</name>
</gene>
<protein>
    <submittedName>
        <fullName evidence="4">Uncharacterized protein</fullName>
    </submittedName>
</protein>
<dbReference type="EMBL" id="NCSJ02000165">
    <property type="protein sequence ID" value="RFU28395.1"/>
    <property type="molecule type" value="Genomic_DNA"/>
</dbReference>
<proteinExistence type="predicted"/>
<accession>A0A3E2H4T0</accession>
<feature type="compositionally biased region" description="Low complexity" evidence="1">
    <location>
        <begin position="811"/>
        <end position="826"/>
    </location>
</feature>
<evidence type="ECO:0000259" key="2">
    <source>
        <dbReference type="Pfam" id="PF25009"/>
    </source>
</evidence>
<feature type="domain" description="DUF7877" evidence="3">
    <location>
        <begin position="93"/>
        <end position="194"/>
    </location>
</feature>
<feature type="region of interest" description="Disordered" evidence="1">
    <location>
        <begin position="1"/>
        <end position="55"/>
    </location>
</feature>
<feature type="compositionally biased region" description="Basic and acidic residues" evidence="1">
    <location>
        <begin position="115"/>
        <end position="124"/>
    </location>
</feature>
<feature type="domain" description="DUF7785" evidence="2">
    <location>
        <begin position="507"/>
        <end position="603"/>
    </location>
</feature>
<feature type="compositionally biased region" description="Polar residues" evidence="1">
    <location>
        <begin position="888"/>
        <end position="897"/>
    </location>
</feature>